<evidence type="ECO:0008006" key="14">
    <source>
        <dbReference type="Google" id="ProtNLM"/>
    </source>
</evidence>
<dbReference type="Gene3D" id="1.20.1080.10">
    <property type="entry name" value="Glycerol uptake facilitator protein"/>
    <property type="match status" value="1"/>
</dbReference>
<evidence type="ECO:0000256" key="9">
    <source>
        <dbReference type="ARBA" id="ARBA00049405"/>
    </source>
</evidence>
<dbReference type="InterPro" id="IPR000425">
    <property type="entry name" value="MIP"/>
</dbReference>
<dbReference type="PROSITE" id="PS00221">
    <property type="entry name" value="MIP"/>
    <property type="match status" value="1"/>
</dbReference>
<dbReference type="GO" id="GO:0015254">
    <property type="term" value="F:glycerol channel activity"/>
    <property type="evidence" value="ECO:0007669"/>
    <property type="project" value="UniProtKB-ARBA"/>
</dbReference>
<dbReference type="AlphaFoldDB" id="F6SXP0"/>
<dbReference type="GO" id="GO:0016020">
    <property type="term" value="C:membrane"/>
    <property type="evidence" value="ECO:0007669"/>
    <property type="project" value="UniProtKB-SubCell"/>
</dbReference>
<dbReference type="PRINTS" id="PR02019">
    <property type="entry name" value="AQUAPORIN7"/>
</dbReference>
<dbReference type="InterPro" id="IPR050363">
    <property type="entry name" value="MIP/Aquaporin"/>
</dbReference>
<dbReference type="Proteomes" id="UP000008144">
    <property type="component" value="Chromosome 9"/>
</dbReference>
<feature type="transmembrane region" description="Helical" evidence="11">
    <location>
        <begin position="61"/>
        <end position="80"/>
    </location>
</feature>
<organism evidence="12 13">
    <name type="scientific">Ciona intestinalis</name>
    <name type="common">Transparent sea squirt</name>
    <name type="synonym">Ascidia intestinalis</name>
    <dbReference type="NCBI Taxonomy" id="7719"/>
    <lineage>
        <taxon>Eukaryota</taxon>
        <taxon>Metazoa</taxon>
        <taxon>Chordata</taxon>
        <taxon>Tunicata</taxon>
        <taxon>Ascidiacea</taxon>
        <taxon>Phlebobranchia</taxon>
        <taxon>Cionidae</taxon>
        <taxon>Ciona</taxon>
    </lineage>
</organism>
<accession>F6SXP0</accession>
<evidence type="ECO:0000256" key="5">
    <source>
        <dbReference type="ARBA" id="ARBA00022989"/>
    </source>
</evidence>
<dbReference type="PRINTS" id="PR00783">
    <property type="entry name" value="MINTRINSICP"/>
</dbReference>
<dbReference type="InParanoid" id="F6SXP0"/>
<keyword evidence="6 11" id="KW-0472">Membrane</keyword>
<keyword evidence="5 11" id="KW-1133">Transmembrane helix</keyword>
<keyword evidence="13" id="KW-1185">Reference proteome</keyword>
<evidence type="ECO:0000256" key="11">
    <source>
        <dbReference type="SAM" id="Phobius"/>
    </source>
</evidence>
<dbReference type="Ensembl" id="ENSCINT00000019491.3">
    <property type="protein sequence ID" value="ENSCINP00000019491.3"/>
    <property type="gene ID" value="ENSCING00000009588.3"/>
</dbReference>
<reference evidence="12" key="4">
    <citation type="submission" date="2025-09" db="UniProtKB">
        <authorList>
            <consortium name="Ensembl"/>
        </authorList>
    </citation>
    <scope>IDENTIFICATION</scope>
</reference>
<dbReference type="STRING" id="7719.ENSCINP00000019491"/>
<evidence type="ECO:0000256" key="6">
    <source>
        <dbReference type="ARBA" id="ARBA00023136"/>
    </source>
</evidence>
<comment type="catalytic activity">
    <reaction evidence="8">
        <text>H2O(in) = H2O(out)</text>
        <dbReference type="Rhea" id="RHEA:29667"/>
        <dbReference type="ChEBI" id="CHEBI:15377"/>
    </reaction>
</comment>
<comment type="catalytic activity">
    <reaction evidence="9">
        <text>glycerol(in) = glycerol(out)</text>
        <dbReference type="Rhea" id="RHEA:29675"/>
        <dbReference type="ChEBI" id="CHEBI:17754"/>
    </reaction>
</comment>
<proteinExistence type="inferred from homology"/>
<evidence type="ECO:0000256" key="2">
    <source>
        <dbReference type="ARBA" id="ARBA00006175"/>
    </source>
</evidence>
<evidence type="ECO:0000313" key="12">
    <source>
        <dbReference type="Ensembl" id="ENSCINP00000019491.3"/>
    </source>
</evidence>
<protein>
    <recommendedName>
        <fullName evidence="14">Aquaporin</fullName>
    </recommendedName>
</protein>
<dbReference type="EMBL" id="EAAA01002972">
    <property type="status" value="NOT_ANNOTATED_CDS"/>
    <property type="molecule type" value="Genomic_DNA"/>
</dbReference>
<evidence type="ECO:0000256" key="10">
    <source>
        <dbReference type="RuleBase" id="RU000477"/>
    </source>
</evidence>
<dbReference type="GeneTree" id="ENSGT00940000167558"/>
<reference evidence="12" key="2">
    <citation type="journal article" date="2008" name="Genome Biol.">
        <title>Improved genome assembly and evidence-based global gene model set for the chordate Ciona intestinalis: new insight into intron and operon populations.</title>
        <authorList>
            <person name="Satou Y."/>
            <person name="Mineta K."/>
            <person name="Ogasawara M."/>
            <person name="Sasakura Y."/>
            <person name="Shoguchi E."/>
            <person name="Ueno K."/>
            <person name="Yamada L."/>
            <person name="Matsumoto J."/>
            <person name="Wasserscheid J."/>
            <person name="Dewar K."/>
            <person name="Wiley G.B."/>
            <person name="Macmil S.L."/>
            <person name="Roe B.A."/>
            <person name="Zeller R.W."/>
            <person name="Hastings K.E."/>
            <person name="Lemaire P."/>
            <person name="Lindquist E."/>
            <person name="Endo T."/>
            <person name="Hotta K."/>
            <person name="Inaba K."/>
        </authorList>
    </citation>
    <scope>NUCLEOTIDE SEQUENCE [LARGE SCALE GENOMIC DNA]</scope>
    <source>
        <strain evidence="12">wild type</strain>
    </source>
</reference>
<dbReference type="Pfam" id="PF00230">
    <property type="entry name" value="MIP"/>
    <property type="match status" value="1"/>
</dbReference>
<reference evidence="12" key="3">
    <citation type="submission" date="2025-08" db="UniProtKB">
        <authorList>
            <consortium name="Ensembl"/>
        </authorList>
    </citation>
    <scope>IDENTIFICATION</scope>
</reference>
<name>F6SXP0_CIOIN</name>
<comment type="similarity">
    <text evidence="2 10">Belongs to the MIP/aquaporin (TC 1.A.8) family.</text>
</comment>
<comment type="subcellular location">
    <subcellularLocation>
        <location evidence="1">Membrane</location>
        <topology evidence="1">Multi-pass membrane protein</topology>
    </subcellularLocation>
</comment>
<dbReference type="InterPro" id="IPR022357">
    <property type="entry name" value="MIP_CS"/>
</dbReference>
<evidence type="ECO:0000256" key="7">
    <source>
        <dbReference type="ARBA" id="ARBA00033993"/>
    </source>
</evidence>
<evidence type="ECO:0000256" key="1">
    <source>
        <dbReference type="ARBA" id="ARBA00004141"/>
    </source>
</evidence>
<sequence length="144" mass="15735">MLNSAATGNISWRKKVSSLVRIENVLLREMLAEFLGTFILLVFGNGAVAQKVLSRDTLGTTLSINWAYGFGVTMAVYVTGKVSGAHINPAVSVAQCAFGNLPLYKLPCYIFSQVFGGFVSGAAVYSIYYGLRHCTTSWYYICCY</sequence>
<feature type="transmembrane region" description="Helical" evidence="11">
    <location>
        <begin position="30"/>
        <end position="49"/>
    </location>
</feature>
<keyword evidence="4 10" id="KW-0812">Transmembrane</keyword>
<dbReference type="PANTHER" id="PTHR43829">
    <property type="entry name" value="AQUAPORIN OR AQUAGLYCEROPORIN RELATED"/>
    <property type="match status" value="1"/>
</dbReference>
<reference evidence="13" key="1">
    <citation type="journal article" date="2002" name="Science">
        <title>The draft genome of Ciona intestinalis: insights into chordate and vertebrate origins.</title>
        <authorList>
            <person name="Dehal P."/>
            <person name="Satou Y."/>
            <person name="Campbell R.K."/>
            <person name="Chapman J."/>
            <person name="Degnan B."/>
            <person name="De Tomaso A."/>
            <person name="Davidson B."/>
            <person name="Di Gregorio A."/>
            <person name="Gelpke M."/>
            <person name="Goodstein D.M."/>
            <person name="Harafuji N."/>
            <person name="Hastings K.E."/>
            <person name="Ho I."/>
            <person name="Hotta K."/>
            <person name="Huang W."/>
            <person name="Kawashima T."/>
            <person name="Lemaire P."/>
            <person name="Martinez D."/>
            <person name="Meinertzhagen I.A."/>
            <person name="Necula S."/>
            <person name="Nonaka M."/>
            <person name="Putnam N."/>
            <person name="Rash S."/>
            <person name="Saiga H."/>
            <person name="Satake M."/>
            <person name="Terry A."/>
            <person name="Yamada L."/>
            <person name="Wang H.G."/>
            <person name="Awazu S."/>
            <person name="Azumi K."/>
            <person name="Boore J."/>
            <person name="Branno M."/>
            <person name="Chin-Bow S."/>
            <person name="DeSantis R."/>
            <person name="Doyle S."/>
            <person name="Francino P."/>
            <person name="Keys D.N."/>
            <person name="Haga S."/>
            <person name="Hayashi H."/>
            <person name="Hino K."/>
            <person name="Imai K.S."/>
            <person name="Inaba K."/>
            <person name="Kano S."/>
            <person name="Kobayashi K."/>
            <person name="Kobayashi M."/>
            <person name="Lee B.I."/>
            <person name="Makabe K.W."/>
            <person name="Manohar C."/>
            <person name="Matassi G."/>
            <person name="Medina M."/>
            <person name="Mochizuki Y."/>
            <person name="Mount S."/>
            <person name="Morishita T."/>
            <person name="Miura S."/>
            <person name="Nakayama A."/>
            <person name="Nishizaka S."/>
            <person name="Nomoto H."/>
            <person name="Ohta F."/>
            <person name="Oishi K."/>
            <person name="Rigoutsos I."/>
            <person name="Sano M."/>
            <person name="Sasaki A."/>
            <person name="Sasakura Y."/>
            <person name="Shoguchi E."/>
            <person name="Shin-i T."/>
            <person name="Spagnuolo A."/>
            <person name="Stainier D."/>
            <person name="Suzuki M.M."/>
            <person name="Tassy O."/>
            <person name="Takatori N."/>
            <person name="Tokuoka M."/>
            <person name="Yagi K."/>
            <person name="Yoshizaki F."/>
            <person name="Wada S."/>
            <person name="Zhang C."/>
            <person name="Hyatt P.D."/>
            <person name="Larimer F."/>
            <person name="Detter C."/>
            <person name="Doggett N."/>
            <person name="Glavina T."/>
            <person name="Hawkins T."/>
            <person name="Richardson P."/>
            <person name="Lucas S."/>
            <person name="Kohara Y."/>
            <person name="Levine M."/>
            <person name="Satoh N."/>
            <person name="Rokhsar D.S."/>
        </authorList>
    </citation>
    <scope>NUCLEOTIDE SEQUENCE [LARGE SCALE GENOMIC DNA]</scope>
</reference>
<dbReference type="SUPFAM" id="SSF81338">
    <property type="entry name" value="Aquaporin-like"/>
    <property type="match status" value="1"/>
</dbReference>
<dbReference type="PANTHER" id="PTHR43829:SF9">
    <property type="entry name" value="AQUAPORIN-9"/>
    <property type="match status" value="1"/>
</dbReference>
<dbReference type="HOGENOM" id="CLU_1795794_0_0_1"/>
<keyword evidence="3 10" id="KW-0813">Transport</keyword>
<evidence type="ECO:0000256" key="4">
    <source>
        <dbReference type="ARBA" id="ARBA00022692"/>
    </source>
</evidence>
<evidence type="ECO:0000256" key="3">
    <source>
        <dbReference type="ARBA" id="ARBA00022448"/>
    </source>
</evidence>
<comment type="catalytic activity">
    <reaction evidence="7">
        <text>urea(in) = urea(out)</text>
        <dbReference type="Rhea" id="RHEA:32799"/>
        <dbReference type="ChEBI" id="CHEBI:16199"/>
    </reaction>
</comment>
<evidence type="ECO:0000256" key="8">
    <source>
        <dbReference type="ARBA" id="ARBA00034651"/>
    </source>
</evidence>
<evidence type="ECO:0000313" key="13">
    <source>
        <dbReference type="Proteomes" id="UP000008144"/>
    </source>
</evidence>
<dbReference type="InterPro" id="IPR023271">
    <property type="entry name" value="Aquaporin-like"/>
</dbReference>
<dbReference type="FunFam" id="1.20.1080.10:FF:000064">
    <property type="entry name" value="Uncharacterized protein"/>
    <property type="match status" value="1"/>
</dbReference>
<feature type="transmembrane region" description="Helical" evidence="11">
    <location>
        <begin position="110"/>
        <end position="131"/>
    </location>
</feature>
<dbReference type="OMA" id="TRKANIC"/>